<proteinExistence type="predicted"/>
<dbReference type="Proteomes" id="UP001179952">
    <property type="component" value="Unassembled WGS sequence"/>
</dbReference>
<evidence type="ECO:0000313" key="2">
    <source>
        <dbReference type="Proteomes" id="UP001179952"/>
    </source>
</evidence>
<keyword evidence="2" id="KW-1185">Reference proteome</keyword>
<dbReference type="EMBL" id="JAUJYN010000018">
    <property type="protein sequence ID" value="KAK1258374.1"/>
    <property type="molecule type" value="Genomic_DNA"/>
</dbReference>
<gene>
    <name evidence="1" type="ORF">QJS04_geneDACA006986</name>
</gene>
<comment type="caution">
    <text evidence="1">The sequence shown here is derived from an EMBL/GenBank/DDBJ whole genome shotgun (WGS) entry which is preliminary data.</text>
</comment>
<sequence length="115" mass="13251">MRWVPPGASCLRRLAQFREAFRALKEEGMTWRPYKEEEVPEELSRDIWLIFFNEVVYHAISRVVRQLGYFQWVPAGSALRFQWPAFLGIQTSRGTMLCICGNGSRGGLWLSAAPT</sequence>
<reference evidence="1" key="1">
    <citation type="journal article" date="2023" name="Nat. Commun.">
        <title>Diploid and tetraploid genomes of Acorus and the evolution of monocots.</title>
        <authorList>
            <person name="Ma L."/>
            <person name="Liu K.W."/>
            <person name="Li Z."/>
            <person name="Hsiao Y.Y."/>
            <person name="Qi Y."/>
            <person name="Fu T."/>
            <person name="Tang G.D."/>
            <person name="Zhang D."/>
            <person name="Sun W.H."/>
            <person name="Liu D.K."/>
            <person name="Li Y."/>
            <person name="Chen G.Z."/>
            <person name="Liu X.D."/>
            <person name="Liao X.Y."/>
            <person name="Jiang Y.T."/>
            <person name="Yu X."/>
            <person name="Hao Y."/>
            <person name="Huang J."/>
            <person name="Zhao X.W."/>
            <person name="Ke S."/>
            <person name="Chen Y.Y."/>
            <person name="Wu W.L."/>
            <person name="Hsu J.L."/>
            <person name="Lin Y.F."/>
            <person name="Huang M.D."/>
            <person name="Li C.Y."/>
            <person name="Huang L."/>
            <person name="Wang Z.W."/>
            <person name="Zhao X."/>
            <person name="Zhong W.Y."/>
            <person name="Peng D.H."/>
            <person name="Ahmad S."/>
            <person name="Lan S."/>
            <person name="Zhang J.S."/>
            <person name="Tsai W.C."/>
            <person name="Van de Peer Y."/>
            <person name="Liu Z.J."/>
        </authorList>
    </citation>
    <scope>NUCLEOTIDE SEQUENCE</scope>
    <source>
        <strain evidence="1">SCP</strain>
    </source>
</reference>
<reference evidence="1" key="2">
    <citation type="submission" date="2023-06" db="EMBL/GenBank/DDBJ databases">
        <authorList>
            <person name="Ma L."/>
            <person name="Liu K.-W."/>
            <person name="Li Z."/>
            <person name="Hsiao Y.-Y."/>
            <person name="Qi Y."/>
            <person name="Fu T."/>
            <person name="Tang G."/>
            <person name="Zhang D."/>
            <person name="Sun W.-H."/>
            <person name="Liu D.-K."/>
            <person name="Li Y."/>
            <person name="Chen G.-Z."/>
            <person name="Liu X.-D."/>
            <person name="Liao X.-Y."/>
            <person name="Jiang Y.-T."/>
            <person name="Yu X."/>
            <person name="Hao Y."/>
            <person name="Huang J."/>
            <person name="Zhao X.-W."/>
            <person name="Ke S."/>
            <person name="Chen Y.-Y."/>
            <person name="Wu W.-L."/>
            <person name="Hsu J.-L."/>
            <person name="Lin Y.-F."/>
            <person name="Huang M.-D."/>
            <person name="Li C.-Y."/>
            <person name="Huang L."/>
            <person name="Wang Z.-W."/>
            <person name="Zhao X."/>
            <person name="Zhong W.-Y."/>
            <person name="Peng D.-H."/>
            <person name="Ahmad S."/>
            <person name="Lan S."/>
            <person name="Zhang J.-S."/>
            <person name="Tsai W.-C."/>
            <person name="Van De Peer Y."/>
            <person name="Liu Z.-J."/>
        </authorList>
    </citation>
    <scope>NUCLEOTIDE SEQUENCE</scope>
    <source>
        <strain evidence="1">SCP</strain>
        <tissue evidence="1">Leaves</tissue>
    </source>
</reference>
<accession>A0AAV9A2K1</accession>
<name>A0AAV9A2K1_ACOGR</name>
<evidence type="ECO:0000313" key="1">
    <source>
        <dbReference type="EMBL" id="KAK1258374.1"/>
    </source>
</evidence>
<dbReference type="AlphaFoldDB" id="A0AAV9A2K1"/>
<organism evidence="1 2">
    <name type="scientific">Acorus gramineus</name>
    <name type="common">Dwarf sweet flag</name>
    <dbReference type="NCBI Taxonomy" id="55184"/>
    <lineage>
        <taxon>Eukaryota</taxon>
        <taxon>Viridiplantae</taxon>
        <taxon>Streptophyta</taxon>
        <taxon>Embryophyta</taxon>
        <taxon>Tracheophyta</taxon>
        <taxon>Spermatophyta</taxon>
        <taxon>Magnoliopsida</taxon>
        <taxon>Liliopsida</taxon>
        <taxon>Acoraceae</taxon>
        <taxon>Acorus</taxon>
    </lineage>
</organism>
<protein>
    <submittedName>
        <fullName evidence="1">Uncharacterized protein</fullName>
    </submittedName>
</protein>